<dbReference type="Proteomes" id="UP001243846">
    <property type="component" value="Unassembled WGS sequence"/>
</dbReference>
<comment type="caution">
    <text evidence="2">The sequence shown here is derived from an EMBL/GenBank/DDBJ whole genome shotgun (WGS) entry which is preliminary data.</text>
</comment>
<reference evidence="3" key="1">
    <citation type="journal article" date="2019" name="Int. J. Syst. Evol. Microbiol.">
        <title>The Global Catalogue of Microorganisms (GCM) 10K type strain sequencing project: providing services to taxonomists for standard genome sequencing and annotation.</title>
        <authorList>
            <consortium name="The Broad Institute Genomics Platform"/>
            <consortium name="The Broad Institute Genome Sequencing Center for Infectious Disease"/>
            <person name="Wu L."/>
            <person name="Ma J."/>
        </authorList>
    </citation>
    <scope>NUCLEOTIDE SEQUENCE [LARGE SCALE GENOMIC DNA]</scope>
    <source>
        <strain evidence="3">CECT 8482</strain>
    </source>
</reference>
<feature type="signal peptide" evidence="1">
    <location>
        <begin position="1"/>
        <end position="18"/>
    </location>
</feature>
<sequence>MSLLVVATLLLWAPRAGAMLPEVLAGGEGAAAHACCAVAGRDASGLHTGVPEGTGGARAVPQQGEGGGHGLACATLCAGGMEPLPPPHSGAPACLARVLLPPCLAALPEGRGEGPVLPPPRRGIA</sequence>
<accession>A0ABT8D4C7</accession>
<protein>
    <recommendedName>
        <fullName evidence="4">DUF2946 domain-containing protein</fullName>
    </recommendedName>
</protein>
<evidence type="ECO:0000256" key="1">
    <source>
        <dbReference type="SAM" id="SignalP"/>
    </source>
</evidence>
<keyword evidence="3" id="KW-1185">Reference proteome</keyword>
<evidence type="ECO:0000313" key="3">
    <source>
        <dbReference type="Proteomes" id="UP001243846"/>
    </source>
</evidence>
<name>A0ABT8D4C7_9RHOB</name>
<feature type="chain" id="PRO_5045290150" description="DUF2946 domain-containing protein" evidence="1">
    <location>
        <begin position="19"/>
        <end position="125"/>
    </location>
</feature>
<keyword evidence="1" id="KW-0732">Signal</keyword>
<dbReference type="EMBL" id="JAUFRC010000001">
    <property type="protein sequence ID" value="MDN3710712.1"/>
    <property type="molecule type" value="Genomic_DNA"/>
</dbReference>
<dbReference type="RefSeq" id="WP_377688315.1">
    <property type="nucleotide sequence ID" value="NZ_JBHMDZ010000049.1"/>
</dbReference>
<organism evidence="2 3">
    <name type="scientific">Paracoccus cavernae</name>
    <dbReference type="NCBI Taxonomy" id="1571207"/>
    <lineage>
        <taxon>Bacteria</taxon>
        <taxon>Pseudomonadati</taxon>
        <taxon>Pseudomonadota</taxon>
        <taxon>Alphaproteobacteria</taxon>
        <taxon>Rhodobacterales</taxon>
        <taxon>Paracoccaceae</taxon>
        <taxon>Paracoccus</taxon>
    </lineage>
</organism>
<evidence type="ECO:0008006" key="4">
    <source>
        <dbReference type="Google" id="ProtNLM"/>
    </source>
</evidence>
<gene>
    <name evidence="2" type="ORF">QWZ10_00650</name>
</gene>
<evidence type="ECO:0000313" key="2">
    <source>
        <dbReference type="EMBL" id="MDN3710712.1"/>
    </source>
</evidence>
<proteinExistence type="predicted"/>